<protein>
    <submittedName>
        <fullName evidence="2">Uncharacterized protein</fullName>
    </submittedName>
</protein>
<feature type="region of interest" description="Disordered" evidence="1">
    <location>
        <begin position="194"/>
        <end position="213"/>
    </location>
</feature>
<feature type="compositionally biased region" description="Basic and acidic residues" evidence="1">
    <location>
        <begin position="135"/>
        <end position="154"/>
    </location>
</feature>
<gene>
    <name evidence="2" type="ORF">SAMN05444370_13412</name>
</gene>
<dbReference type="Proteomes" id="UP000198703">
    <property type="component" value="Unassembled WGS sequence"/>
</dbReference>
<feature type="compositionally biased region" description="Polar residues" evidence="1">
    <location>
        <begin position="103"/>
        <end position="113"/>
    </location>
</feature>
<keyword evidence="3" id="KW-1185">Reference proteome</keyword>
<evidence type="ECO:0000256" key="1">
    <source>
        <dbReference type="SAM" id="MobiDB-lite"/>
    </source>
</evidence>
<feature type="region of interest" description="Disordered" evidence="1">
    <location>
        <begin position="73"/>
        <end position="171"/>
    </location>
</feature>
<name>A0A1H4G3F3_9RHOB</name>
<accession>A0A1H4G3F3</accession>
<organism evidence="2 3">
    <name type="scientific">Rubrimonas cliftonensis</name>
    <dbReference type="NCBI Taxonomy" id="89524"/>
    <lineage>
        <taxon>Bacteria</taxon>
        <taxon>Pseudomonadati</taxon>
        <taxon>Pseudomonadota</taxon>
        <taxon>Alphaproteobacteria</taxon>
        <taxon>Rhodobacterales</taxon>
        <taxon>Paracoccaceae</taxon>
        <taxon>Rubrimonas</taxon>
    </lineage>
</organism>
<proteinExistence type="predicted"/>
<sequence>MPRANCAEDIPDVARPPRVVLHCLMDAALILQGAQARADGLADRGAGAGSNDAVNGGRMLLGQADGALLDGWRCRRLPPNGPMTAPPQDAGAGRLVRTHERSSAPQRTPTSWISAAPTLATRSRGPRGGRPQPRLQDRTRAGAEARGGPDDPLRTWRPRQPARPRARRPGHRRAKLRCFDLARLCIGDLVSGGQNRRRATAARRGTGRPVQFEPSETTRAPVRKLLTLRAFRSRNMRSPTFCMTAPP</sequence>
<dbReference type="EMBL" id="FNQM01000034">
    <property type="protein sequence ID" value="SEB03458.1"/>
    <property type="molecule type" value="Genomic_DNA"/>
</dbReference>
<evidence type="ECO:0000313" key="3">
    <source>
        <dbReference type="Proteomes" id="UP000198703"/>
    </source>
</evidence>
<dbReference type="AlphaFoldDB" id="A0A1H4G3F3"/>
<reference evidence="2 3" key="1">
    <citation type="submission" date="2016-10" db="EMBL/GenBank/DDBJ databases">
        <authorList>
            <person name="de Groot N.N."/>
        </authorList>
    </citation>
    <scope>NUCLEOTIDE SEQUENCE [LARGE SCALE GENOMIC DNA]</scope>
    <source>
        <strain evidence="2 3">DSM 15345</strain>
    </source>
</reference>
<feature type="compositionally biased region" description="Basic residues" evidence="1">
    <location>
        <begin position="156"/>
        <end position="171"/>
    </location>
</feature>
<evidence type="ECO:0000313" key="2">
    <source>
        <dbReference type="EMBL" id="SEB03458.1"/>
    </source>
</evidence>